<dbReference type="SUPFAM" id="SSF50974">
    <property type="entry name" value="Nitrous oxide reductase, N-terminal domain"/>
    <property type="match status" value="1"/>
</dbReference>
<comment type="caution">
    <text evidence="1">The sequence shown here is derived from an EMBL/GenBank/DDBJ whole genome shotgun (WGS) entry which is preliminary data.</text>
</comment>
<dbReference type="HOGENOM" id="CLU_2355316_0_0_11"/>
<dbReference type="EMBL" id="ASSY01000010">
    <property type="protein sequence ID" value="EOS49678.1"/>
    <property type="molecule type" value="Genomic_DNA"/>
</dbReference>
<dbReference type="InterPro" id="IPR015943">
    <property type="entry name" value="WD40/YVTN_repeat-like_dom_sf"/>
</dbReference>
<dbReference type="STRING" id="1235794.C811_02138"/>
<sequence length="96" mass="9493">MCRIAGDAELLADVAGVAFGGEQPEYLGLAPCEFAALDKLCSSETTENTLLASPAGATLFVANSATGEVFVVDAAALTVTATVTGLASPKGMAVVA</sequence>
<gene>
    <name evidence="1" type="ORF">C811_02138</name>
</gene>
<dbReference type="AlphaFoldDB" id="R9KTP6"/>
<accession>R9KTP6</accession>
<dbReference type="Gene3D" id="2.130.10.10">
    <property type="entry name" value="YVTN repeat-like/Quinoprotein amine dehydrogenase"/>
    <property type="match status" value="1"/>
</dbReference>
<evidence type="ECO:0000313" key="2">
    <source>
        <dbReference type="Proteomes" id="UP000014204"/>
    </source>
</evidence>
<name>R9KTP6_9ACTN</name>
<protein>
    <submittedName>
        <fullName evidence="1">40-residue YVTN family beta-propeller</fullName>
    </submittedName>
</protein>
<reference evidence="1 2" key="1">
    <citation type="submission" date="2013-04" db="EMBL/GenBank/DDBJ databases">
        <title>The Genome Sequence of Enterorhabdus caecimuris B7.</title>
        <authorList>
            <consortium name="The Broad Institute Genomics Platform"/>
            <consortium name="The Broad Institute Genome Sequencing Center for Infectious Disease"/>
            <person name="Earl A."/>
            <person name="Xavier R."/>
            <person name="Elson C."/>
            <person name="Duck W."/>
            <person name="Walker B."/>
            <person name="Young S."/>
            <person name="Zeng Q."/>
            <person name="Gargeya S."/>
            <person name="Fitzgerald M."/>
            <person name="Haas B."/>
            <person name="Abouelleil A."/>
            <person name="Allen A.W."/>
            <person name="Alvarado L."/>
            <person name="Arachchi H.M."/>
            <person name="Berlin A.M."/>
            <person name="Chapman S.B."/>
            <person name="Gainer-Dewar J."/>
            <person name="Goldberg J."/>
            <person name="Griggs A."/>
            <person name="Gujja S."/>
            <person name="Hansen M."/>
            <person name="Howarth C."/>
            <person name="Imamovic A."/>
            <person name="Ireland A."/>
            <person name="Larimer J."/>
            <person name="McCowan C."/>
            <person name="Murphy C."/>
            <person name="Pearson M."/>
            <person name="Poon T.W."/>
            <person name="Priest M."/>
            <person name="Roberts A."/>
            <person name="Saif S."/>
            <person name="Shea T."/>
            <person name="Sisk P."/>
            <person name="Sykes S."/>
            <person name="Wortman J."/>
            <person name="Nusbaum C."/>
            <person name="Birren B."/>
        </authorList>
    </citation>
    <scope>NUCLEOTIDE SEQUENCE [LARGE SCALE GENOMIC DNA]</scope>
    <source>
        <strain evidence="1 2">B7</strain>
    </source>
</reference>
<proteinExistence type="predicted"/>
<keyword evidence="2" id="KW-1185">Reference proteome</keyword>
<dbReference type="InterPro" id="IPR011045">
    <property type="entry name" value="N2O_reductase_N"/>
</dbReference>
<dbReference type="Proteomes" id="UP000014204">
    <property type="component" value="Unassembled WGS sequence"/>
</dbReference>
<dbReference type="NCBIfam" id="TIGR02276">
    <property type="entry name" value="beta_rpt_yvtn"/>
    <property type="match status" value="1"/>
</dbReference>
<evidence type="ECO:0000313" key="1">
    <source>
        <dbReference type="EMBL" id="EOS49678.1"/>
    </source>
</evidence>
<organism evidence="1 2">
    <name type="scientific">Adlercreutzia caecimuris B7</name>
    <dbReference type="NCBI Taxonomy" id="1235794"/>
    <lineage>
        <taxon>Bacteria</taxon>
        <taxon>Bacillati</taxon>
        <taxon>Actinomycetota</taxon>
        <taxon>Coriobacteriia</taxon>
        <taxon>Eggerthellales</taxon>
        <taxon>Eggerthellaceae</taxon>
        <taxon>Adlercreutzia</taxon>
    </lineage>
</organism>
<dbReference type="InterPro" id="IPR011964">
    <property type="entry name" value="YVTN_b-propeller_repeat"/>
</dbReference>